<gene>
    <name evidence="1" type="ORF">GDH07_08930</name>
</gene>
<dbReference type="Proteomes" id="UP000486534">
    <property type="component" value="Unassembled WGS sequence"/>
</dbReference>
<comment type="caution">
    <text evidence="1">The sequence shown here is derived from an EMBL/GenBank/DDBJ whole genome shotgun (WGS) entry which is preliminary data.</text>
</comment>
<reference evidence="1 2" key="1">
    <citation type="submission" date="2019-10" db="EMBL/GenBank/DDBJ databases">
        <title>Pseudomonas dajingensis sp. nov., isolated from the profound head ulcers of farmed Murray cod (Maccullochella peelii peelii).</title>
        <authorList>
            <person name="Liu Y."/>
        </authorList>
    </citation>
    <scope>NUCLEOTIDE SEQUENCE [LARGE SCALE GENOMIC DNA]</scope>
    <source>
        <strain evidence="1 2">MC042</strain>
    </source>
</reference>
<evidence type="ECO:0000313" key="2">
    <source>
        <dbReference type="Proteomes" id="UP000486534"/>
    </source>
</evidence>
<proteinExistence type="predicted"/>
<organism evidence="1 2">
    <name type="scientific">Pseudomonas piscis</name>
    <dbReference type="NCBI Taxonomy" id="2614538"/>
    <lineage>
        <taxon>Bacteria</taxon>
        <taxon>Pseudomonadati</taxon>
        <taxon>Pseudomonadota</taxon>
        <taxon>Gammaproteobacteria</taxon>
        <taxon>Pseudomonadales</taxon>
        <taxon>Pseudomonadaceae</taxon>
        <taxon>Pseudomonas</taxon>
    </lineage>
</organism>
<dbReference type="AlphaFoldDB" id="A0A7X1PJR6"/>
<dbReference type="EMBL" id="WHUV01000001">
    <property type="protein sequence ID" value="MQA53436.1"/>
    <property type="molecule type" value="Genomic_DNA"/>
</dbReference>
<name>A0A7X1PJR6_9PSED</name>
<evidence type="ECO:0000313" key="1">
    <source>
        <dbReference type="EMBL" id="MQA53436.1"/>
    </source>
</evidence>
<protein>
    <submittedName>
        <fullName evidence="1">Uncharacterized protein</fullName>
    </submittedName>
</protein>
<accession>A0A7X1PJR6</accession>
<sequence length="114" mass="11230">MNAVKVGKNYLTVNPGSNVVQVVAPAANTSGVIVSTCLISTSNGGVGVFTGTSAPSSIVDQSKPIIFSANASSAVGTGSELALPYPLFLPAGQGLWLAASVPGAAVALTWDVLA</sequence>
<dbReference type="RefSeq" id="WP_152897154.1">
    <property type="nucleotide sequence ID" value="NZ_WHUV01000001.1"/>
</dbReference>